<dbReference type="GO" id="GO:0016491">
    <property type="term" value="F:oxidoreductase activity"/>
    <property type="evidence" value="ECO:0007669"/>
    <property type="project" value="InterPro"/>
</dbReference>
<dbReference type="InterPro" id="IPR008922">
    <property type="entry name" value="Di-copper_centre_dom_sf"/>
</dbReference>
<proteinExistence type="predicted"/>
<accession>A0ABR1FVC1</accession>
<keyword evidence="2" id="KW-1185">Reference proteome</keyword>
<gene>
    <name evidence="1" type="ORF">SO694_00025233</name>
</gene>
<protein>
    <submittedName>
        <fullName evidence="1">Uncharacterized protein</fullName>
    </submittedName>
</protein>
<dbReference type="Pfam" id="PF00264">
    <property type="entry name" value="Tyrosinase"/>
    <property type="match status" value="1"/>
</dbReference>
<dbReference type="KEGG" id="aaf:AURANDRAFT_61066"/>
<name>A0ABR1FVC1_AURAN</name>
<dbReference type="EMBL" id="JBBJCI010000224">
    <property type="protein sequence ID" value="KAK7239269.1"/>
    <property type="molecule type" value="Genomic_DNA"/>
</dbReference>
<dbReference type="InterPro" id="IPR002227">
    <property type="entry name" value="Tyrosinase_Cu-bd"/>
</dbReference>
<organism evidence="1 2">
    <name type="scientific">Aureococcus anophagefferens</name>
    <name type="common">Harmful bloom alga</name>
    <dbReference type="NCBI Taxonomy" id="44056"/>
    <lineage>
        <taxon>Eukaryota</taxon>
        <taxon>Sar</taxon>
        <taxon>Stramenopiles</taxon>
        <taxon>Ochrophyta</taxon>
        <taxon>Pelagophyceae</taxon>
        <taxon>Pelagomonadales</taxon>
        <taxon>Pelagomonadaceae</taxon>
        <taxon>Aureococcus</taxon>
    </lineage>
</organism>
<dbReference type="SUPFAM" id="SSF48056">
    <property type="entry name" value="Di-copper centre-containing domain"/>
    <property type="match status" value="1"/>
</dbReference>
<reference evidence="1 2" key="1">
    <citation type="submission" date="2024-03" db="EMBL/GenBank/DDBJ databases">
        <title>Aureococcus anophagefferens CCMP1851 and Kratosvirus quantuckense: Draft genome of a second virus-susceptible host strain in the model system.</title>
        <authorList>
            <person name="Chase E."/>
            <person name="Truchon A.R."/>
            <person name="Schepens W."/>
            <person name="Wilhelm S.W."/>
        </authorList>
    </citation>
    <scope>NUCLEOTIDE SEQUENCE [LARGE SCALE GENOMIC DNA]</scope>
    <source>
        <strain evidence="1 2">CCMP1851</strain>
    </source>
</reference>
<sequence>MYAAYEPIEEPGARRRNPLKVALGTGAVVALVAFASLSSGGRGASDALVEEKTKASKATSGAPDESPLTMKLRDDYVDTYGKPGALYSWINDYDAIAEPHRWTNLVAECSICTNDTNATAGWANYTYKWAFDNGDVVHGESIRRKFTILREYPVSLTAYMSGHEVGTYNGRILARYIRREIRQLTSGDRNLWLNTMKTLWDVKTAEGVELYGPSYMDITDLTTYHVALSSDMTCDHMHDGLGFMTQHLGLTLMFEQAMQAVDPRVSLPYWDFTIDRWHLDTGNLTSLWQSPIFRADVLGNVNRDTLTIQEGRWKGIKIADNQWSGTHNSYGYMRAPWNNNPQPHLTRVPDMCGYTGTTIPSCVEHYFLLTSDTWYDFAWIMPYDPHGTVHEVIGGTFHCNETTHDIETYIHNNIQCNYPQSQCDEEVETFMAFLRSNAFVTLKDMYRAGQLSLPDYCSVDTPFSECHATCDSYSDIDTYWETMFAWWEDVDDFDWLTDTLKMGVVDMMCDGGIGADGDQLESGSPMDPSFWSIHPTMERIFVFKKISNTFEDEDWPEHGAASVTNCTGHQKTSTVPFKFSLKNGDDKGNAFDETLLTNEEVYDLLDPSTSDMPYIYQDFAWKHCEWYGYNFADLLDNYVGTAGNTGQSHLAEKKGKKPAKGNKHPSQRGRRWLYGVDAEDA</sequence>
<dbReference type="Proteomes" id="UP001363151">
    <property type="component" value="Unassembled WGS sequence"/>
</dbReference>
<dbReference type="Gene3D" id="1.10.1280.10">
    <property type="entry name" value="Di-copper center containing domain from catechol oxidase"/>
    <property type="match status" value="1"/>
</dbReference>
<evidence type="ECO:0000313" key="2">
    <source>
        <dbReference type="Proteomes" id="UP001363151"/>
    </source>
</evidence>
<comment type="caution">
    <text evidence="1">The sequence shown here is derived from an EMBL/GenBank/DDBJ whole genome shotgun (WGS) entry which is preliminary data.</text>
</comment>
<evidence type="ECO:0000313" key="1">
    <source>
        <dbReference type="EMBL" id="KAK7239269.1"/>
    </source>
</evidence>